<dbReference type="InterPro" id="IPR038488">
    <property type="entry name" value="Integrase_DNA-bd_sf"/>
</dbReference>
<dbReference type="InterPro" id="IPR013762">
    <property type="entry name" value="Integrase-like_cat_sf"/>
</dbReference>
<comment type="similarity">
    <text evidence="1">Belongs to the 'phage' integrase family.</text>
</comment>
<accession>A0A0G9KY73</accession>
<dbReference type="InterPro" id="IPR010998">
    <property type="entry name" value="Integrase_recombinase_N"/>
</dbReference>
<dbReference type="Gene3D" id="1.10.150.130">
    <property type="match status" value="1"/>
</dbReference>
<dbReference type="InterPro" id="IPR011010">
    <property type="entry name" value="DNA_brk_join_enz"/>
</dbReference>
<evidence type="ECO:0000256" key="3">
    <source>
        <dbReference type="ARBA" id="ARBA00023125"/>
    </source>
</evidence>
<dbReference type="GO" id="GO:0015074">
    <property type="term" value="P:DNA integration"/>
    <property type="evidence" value="ECO:0007669"/>
    <property type="project" value="UniProtKB-KW"/>
</dbReference>
<reference evidence="6 7" key="1">
    <citation type="submission" date="2014-01" db="EMBL/GenBank/DDBJ databases">
        <title>Development of a Comparative Genomic Fingerprinting Assay for High Resolution Genotyping of Arcobacter butzleri.</title>
        <authorList>
            <person name="Webb A.L."/>
            <person name="Inglis G.D."/>
            <person name="Kruczkiewicz P."/>
            <person name="Selinger L.B."/>
            <person name="Taboada E.N."/>
        </authorList>
    </citation>
    <scope>NUCLEOTIDE SEQUENCE [LARGE SCALE GENOMIC DNA]</scope>
    <source>
        <strain evidence="6 7">L355</strain>
    </source>
</reference>
<protein>
    <submittedName>
        <fullName evidence="6">Integrase</fullName>
    </submittedName>
</protein>
<evidence type="ECO:0000313" key="6">
    <source>
        <dbReference type="EMBL" id="KLE11466.1"/>
    </source>
</evidence>
<dbReference type="PROSITE" id="PS51898">
    <property type="entry name" value="TYR_RECOMBINASE"/>
    <property type="match status" value="1"/>
</dbReference>
<dbReference type="SUPFAM" id="SSF56349">
    <property type="entry name" value="DNA breaking-rejoining enzymes"/>
    <property type="match status" value="1"/>
</dbReference>
<sequence>MPKIELLQDIQIKKAKPLEKEYFLNDGGGLRLLIKENGAKIWQFRYTLNGQRKKTSFKTYPTVTLKEARTKRQEYQTLINSGIDPINHIKQIKEENILDINGMFLNVANEWLDKESERTKESTHKNKLRAFEKDIFPFLKNKHIKEIVIKDIINIIEKKQLQAHEVATNIFTYMDNLFRYAVLKDYCERNILADIKRSDIIRAKPVKHFSKITDPYILKELIESIYNYNGGYSLRNALKLVLHIPLRAENLCNLKWEYINFDKKLLTIPRELMKVKDLNFDDFKMPLTDEVINILKEQQLFTYHQEWIFLGTNNRDPINNESPNRALQRMGFNDDKKGKKIRLHGFRGTFRSMIETLDIENKFSFEVKERALDHQENSKVVRAYAHKSDYINQLIPLMNFWSDYILSLKN</sequence>
<dbReference type="Pfam" id="PF13356">
    <property type="entry name" value="Arm-DNA-bind_3"/>
    <property type="match status" value="1"/>
</dbReference>
<dbReference type="PANTHER" id="PTHR30629">
    <property type="entry name" value="PROPHAGE INTEGRASE"/>
    <property type="match status" value="1"/>
</dbReference>
<dbReference type="AlphaFoldDB" id="A0A0G9KY73"/>
<gene>
    <name evidence="6" type="ORF">AF80_00905</name>
</gene>
<dbReference type="RefSeq" id="WP_046997702.1">
    <property type="nucleotide sequence ID" value="NZ_JAIW01000009.1"/>
</dbReference>
<dbReference type="GO" id="GO:0006310">
    <property type="term" value="P:DNA recombination"/>
    <property type="evidence" value="ECO:0007669"/>
    <property type="project" value="UniProtKB-KW"/>
</dbReference>
<proteinExistence type="inferred from homology"/>
<keyword evidence="4" id="KW-0233">DNA recombination</keyword>
<dbReference type="Gene3D" id="3.30.160.390">
    <property type="entry name" value="Integrase, DNA-binding domain"/>
    <property type="match status" value="1"/>
</dbReference>
<dbReference type="InterPro" id="IPR053876">
    <property type="entry name" value="Phage_int_M"/>
</dbReference>
<dbReference type="InterPro" id="IPR002104">
    <property type="entry name" value="Integrase_catalytic"/>
</dbReference>
<comment type="caution">
    <text evidence="6">The sequence shown here is derived from an EMBL/GenBank/DDBJ whole genome shotgun (WGS) entry which is preliminary data.</text>
</comment>
<dbReference type="Pfam" id="PF22022">
    <property type="entry name" value="Phage_int_M"/>
    <property type="match status" value="1"/>
</dbReference>
<dbReference type="PATRIC" id="fig|1447263.3.peg.167"/>
<evidence type="ECO:0000256" key="1">
    <source>
        <dbReference type="ARBA" id="ARBA00008857"/>
    </source>
</evidence>
<dbReference type="CDD" id="cd00801">
    <property type="entry name" value="INT_P4_C"/>
    <property type="match status" value="1"/>
</dbReference>
<evidence type="ECO:0000259" key="5">
    <source>
        <dbReference type="PROSITE" id="PS51898"/>
    </source>
</evidence>
<dbReference type="Pfam" id="PF00589">
    <property type="entry name" value="Phage_integrase"/>
    <property type="match status" value="1"/>
</dbReference>
<name>A0A0G9KY73_9BACT</name>
<evidence type="ECO:0000256" key="4">
    <source>
        <dbReference type="ARBA" id="ARBA00023172"/>
    </source>
</evidence>
<dbReference type="InterPro" id="IPR025166">
    <property type="entry name" value="Integrase_DNA_bind_dom"/>
</dbReference>
<keyword evidence="2" id="KW-0229">DNA integration</keyword>
<organism evidence="6 7">
    <name type="scientific">Aliarcobacter butzleri L355</name>
    <dbReference type="NCBI Taxonomy" id="1447263"/>
    <lineage>
        <taxon>Bacteria</taxon>
        <taxon>Pseudomonadati</taxon>
        <taxon>Campylobacterota</taxon>
        <taxon>Epsilonproteobacteria</taxon>
        <taxon>Campylobacterales</taxon>
        <taxon>Arcobacteraceae</taxon>
        <taxon>Aliarcobacter</taxon>
    </lineage>
</organism>
<dbReference type="EMBL" id="JAIW01000009">
    <property type="protein sequence ID" value="KLE11466.1"/>
    <property type="molecule type" value="Genomic_DNA"/>
</dbReference>
<dbReference type="GO" id="GO:0003677">
    <property type="term" value="F:DNA binding"/>
    <property type="evidence" value="ECO:0007669"/>
    <property type="project" value="UniProtKB-KW"/>
</dbReference>
<dbReference type="Proteomes" id="UP000035154">
    <property type="component" value="Unassembled WGS sequence"/>
</dbReference>
<evidence type="ECO:0000313" key="7">
    <source>
        <dbReference type="Proteomes" id="UP000035154"/>
    </source>
</evidence>
<dbReference type="Gene3D" id="1.10.443.10">
    <property type="entry name" value="Intergrase catalytic core"/>
    <property type="match status" value="1"/>
</dbReference>
<dbReference type="InterPro" id="IPR050808">
    <property type="entry name" value="Phage_Integrase"/>
</dbReference>
<keyword evidence="3" id="KW-0238">DNA-binding</keyword>
<evidence type="ECO:0000256" key="2">
    <source>
        <dbReference type="ARBA" id="ARBA00022908"/>
    </source>
</evidence>
<feature type="domain" description="Tyr recombinase" evidence="5">
    <location>
        <begin position="208"/>
        <end position="398"/>
    </location>
</feature>
<dbReference type="PANTHER" id="PTHR30629:SF2">
    <property type="entry name" value="PROPHAGE INTEGRASE INTS-RELATED"/>
    <property type="match status" value="1"/>
</dbReference>